<gene>
    <name evidence="6" type="ORF">C7435_2350</name>
</gene>
<evidence type="ECO:0000313" key="7">
    <source>
        <dbReference type="Proteomes" id="UP000273675"/>
    </source>
</evidence>
<dbReference type="PANTHER" id="PTHR36985:SF1">
    <property type="entry name" value="TRANSLOCATION AND ASSEMBLY MODULE SUBUNIT TAMB"/>
    <property type="match status" value="1"/>
</dbReference>
<dbReference type="GO" id="GO:0005886">
    <property type="term" value="C:plasma membrane"/>
    <property type="evidence" value="ECO:0007669"/>
    <property type="project" value="InterPro"/>
</dbReference>
<comment type="subcellular location">
    <subcellularLocation>
        <location evidence="1">Membrane</location>
        <topology evidence="1">Single-pass membrane protein</topology>
    </subcellularLocation>
</comment>
<dbReference type="GO" id="GO:0097347">
    <property type="term" value="C:TAM protein secretion complex"/>
    <property type="evidence" value="ECO:0007669"/>
    <property type="project" value="TreeGrafter"/>
</dbReference>
<proteinExistence type="predicted"/>
<keyword evidence="4" id="KW-0472">Membrane</keyword>
<sequence length="1362" mass="142500">MTALPLLRRVATLAGLALAGLVLLAVGVRLAASQAPGRWIVADQLEGREIPGLGRVSISGVRGDPLSRLRIDQLTLSDDDGIWLTAEDIRLDWQARSLLSRPINIEAATIDQVTITRQPVLADRPNAAGEAQDIRLPELPAINLDHFSISRLDLAAGIAGPQALLALEASARLRANTSRLTMNVERLDAAGDRLTADFVLDQAGVNGTLTATGEPDGTLAALLRMPGRAVRLDGQVDGDPTHGEGRILLTGDAERWADAEISWDANVWQAMADVELARWGLVPEPLAAEIAEVHATADGSRDGGFGIGSIVLETAESRLVLRDMTSATVMAEFEISPALVDRLSGQRVGLDSLAGHARIERAGAVSMHIEPVITGLIVPGARIDDVTGGLDLSFRQGRPRLELDLNLDALRTGTPEIDALAGDRVRISGVLADDSDTTGWLVEPGFSVRSDAITMIADGHLPSGAQWPVGSASITVADLGLLHPELAGSASADIGIGPDRAIELTADARDASWPADAQGLLNGLMTTARLEPTETGWDIAALNARSPAMDLTLTGYFESTSDWQAGGDLALSGALPVAALEIDGELATAFRLVRDREALRLRSVTTTQRLQGGPVILDGPRLGIRGQLSGSGENAGTALEWVFTAEHNGRDMAFDGALRRQNGDMTLTVANGRVNDIALTGSARVFEDQLTIAMDAERDQLMSLSAGFVAGLDDLAGGTLDAELALEPQRLGAADLNMASLSLSGPLSGLAVTSRVEGRMRSNFDLSATGEIVLAEDGASISLSPSGKWAAHNWATEAPIRVATGPDGVAASAAFTLGGGRLDLDLRTAGASPIANLTIDNLPVGVLADIAAMPATQGTVSGAAELRESDGFWRGTARLDAAGLLAGDLPDMPEITLHATASIDDEARVHVSLTGGGLEATSDIHRAGPTTDITRPLGNADTALSGLIEARGELMALAALLLPSDILLEAGRIDGRIALSGTVGAPHLDGTLSLREGRVNAATAGSLVTDSEIDLTLTETGIELTRLSARDNREGLLSGSGRVDLDGDGARTGSAHIEFQRFVAVHRPALTLQASGDVDLTLDADGLLVGGDARIDQLRTQPTLNGAASIPQLQVIEINLPKDRRALNEARLPIRLDYRVRANNGLYISSRAFTSEWGIDLHVTGPESKPSLYGTASLVGGTAFVFNRRFSLADGTVTFDGAPGDARVDLTAIHARTGFRASARVTGSVQAPTITLSSDPALPEDEIIARLLFDQSVNELGALEAAQLAAQLSGQSLLDVVGQLRDLAGIDRLDISTGANGELSVVGGRRFGDNVYVEIGSTGAAAINEALIEWALTPDLSVLSRVSADTDASVAIRWRRDY</sequence>
<dbReference type="RefSeq" id="WP_121211672.1">
    <property type="nucleotide sequence ID" value="NZ_RBIM01000005.1"/>
</dbReference>
<dbReference type="InterPro" id="IPR007452">
    <property type="entry name" value="TamB_C"/>
</dbReference>
<evidence type="ECO:0000259" key="5">
    <source>
        <dbReference type="Pfam" id="PF04357"/>
    </source>
</evidence>
<reference evidence="6 7" key="1">
    <citation type="submission" date="2018-10" db="EMBL/GenBank/DDBJ databases">
        <title>Genomic Encyclopedia of Type Strains, Phase IV (KMG-IV): sequencing the most valuable type-strain genomes for metagenomic binning, comparative biology and taxonomic classification.</title>
        <authorList>
            <person name="Goeker M."/>
        </authorList>
    </citation>
    <scope>NUCLEOTIDE SEQUENCE [LARGE SCALE GENOMIC DNA]</scope>
    <source>
        <strain evidence="6 7">DSM 4734</strain>
    </source>
</reference>
<evidence type="ECO:0000256" key="3">
    <source>
        <dbReference type="ARBA" id="ARBA00022989"/>
    </source>
</evidence>
<dbReference type="EMBL" id="RBIM01000005">
    <property type="protein sequence ID" value="RKQ96098.1"/>
    <property type="molecule type" value="Genomic_DNA"/>
</dbReference>
<evidence type="ECO:0000313" key="6">
    <source>
        <dbReference type="EMBL" id="RKQ96098.1"/>
    </source>
</evidence>
<accession>A0A495D2V0</accession>
<keyword evidence="3" id="KW-1133">Transmembrane helix</keyword>
<dbReference type="Proteomes" id="UP000273675">
    <property type="component" value="Unassembled WGS sequence"/>
</dbReference>
<evidence type="ECO:0000256" key="1">
    <source>
        <dbReference type="ARBA" id="ARBA00004167"/>
    </source>
</evidence>
<comment type="caution">
    <text evidence="6">The sequence shown here is derived from an EMBL/GenBank/DDBJ whole genome shotgun (WGS) entry which is preliminary data.</text>
</comment>
<name>A0A495D2V0_9PROT</name>
<protein>
    <submittedName>
        <fullName evidence="6">Translocation and assembly module TamB</fullName>
    </submittedName>
</protein>
<dbReference type="Pfam" id="PF04357">
    <property type="entry name" value="TamB"/>
    <property type="match status" value="1"/>
</dbReference>
<dbReference type="PANTHER" id="PTHR36985">
    <property type="entry name" value="TRANSLOCATION AND ASSEMBLY MODULE SUBUNIT TAMB"/>
    <property type="match status" value="1"/>
</dbReference>
<dbReference type="OrthoDB" id="7784409at2"/>
<evidence type="ECO:0000256" key="2">
    <source>
        <dbReference type="ARBA" id="ARBA00022692"/>
    </source>
</evidence>
<organism evidence="6 7">
    <name type="scientific">Maricaulis maris</name>
    <dbReference type="NCBI Taxonomy" id="74318"/>
    <lineage>
        <taxon>Bacteria</taxon>
        <taxon>Pseudomonadati</taxon>
        <taxon>Pseudomonadota</taxon>
        <taxon>Alphaproteobacteria</taxon>
        <taxon>Maricaulales</taxon>
        <taxon>Maricaulaceae</taxon>
        <taxon>Maricaulis</taxon>
    </lineage>
</organism>
<dbReference type="GO" id="GO:0009306">
    <property type="term" value="P:protein secretion"/>
    <property type="evidence" value="ECO:0007669"/>
    <property type="project" value="InterPro"/>
</dbReference>
<feature type="domain" description="Translocation and assembly module TamB C-terminal" evidence="5">
    <location>
        <begin position="1026"/>
        <end position="1362"/>
    </location>
</feature>
<keyword evidence="2" id="KW-0812">Transmembrane</keyword>
<evidence type="ECO:0000256" key="4">
    <source>
        <dbReference type="ARBA" id="ARBA00023136"/>
    </source>
</evidence>